<reference evidence="2" key="1">
    <citation type="submission" date="2016-06" db="EMBL/GenBank/DDBJ databases">
        <authorList>
            <person name="Sutton G."/>
            <person name="Brinkac L."/>
            <person name="Sanka R."/>
            <person name="Adams M."/>
            <person name="Lau E."/>
            <person name="Mehaffy C."/>
            <person name="Tameris M."/>
            <person name="Hatherill M."/>
            <person name="Hanekom W."/>
            <person name="Mahomed H."/>
            <person name="Mcshane H."/>
        </authorList>
    </citation>
    <scope>NUCLEOTIDE SEQUENCE [LARGE SCALE GENOMIC DNA]</scope>
    <source>
        <strain evidence="2">852002-51209_SCH5440388</strain>
    </source>
</reference>
<organism evidence="1 2">
    <name type="scientific">Mycolicibacterium peregrinum</name>
    <name type="common">Mycobacterium peregrinum</name>
    <dbReference type="NCBI Taxonomy" id="43304"/>
    <lineage>
        <taxon>Bacteria</taxon>
        <taxon>Bacillati</taxon>
        <taxon>Actinomycetota</taxon>
        <taxon>Actinomycetes</taxon>
        <taxon>Mycobacteriales</taxon>
        <taxon>Mycobacteriaceae</taxon>
        <taxon>Mycolicibacterium</taxon>
    </lineage>
</organism>
<proteinExistence type="predicted"/>
<sequence length="89" mass="9384">MAEGKNSKLVKLVGLSVAGAGVSHFVKPQLFESVTKSAFPKDTQKHIYTNGGIETAIGLGLLLPKTRKLATIGTLGYVAYLAGNAVRNR</sequence>
<dbReference type="EMBL" id="LZSO01000050">
    <property type="protein sequence ID" value="OBB22305.1"/>
    <property type="molecule type" value="Genomic_DNA"/>
</dbReference>
<comment type="caution">
    <text evidence="1">The sequence shown here is derived from an EMBL/GenBank/DDBJ whole genome shotgun (WGS) entry which is preliminary data.</text>
</comment>
<dbReference type="OrthoDB" id="3482508at2"/>
<dbReference type="Proteomes" id="UP000093902">
    <property type="component" value="Unassembled WGS sequence"/>
</dbReference>
<dbReference type="AlphaFoldDB" id="A0A1A0QJB6"/>
<dbReference type="RefSeq" id="WP_064937962.1">
    <property type="nucleotide sequence ID" value="NZ_LZSO01000050.1"/>
</dbReference>
<protein>
    <recommendedName>
        <fullName evidence="3">DoxX family protein</fullName>
    </recommendedName>
</protein>
<evidence type="ECO:0000313" key="1">
    <source>
        <dbReference type="EMBL" id="OBB22305.1"/>
    </source>
</evidence>
<evidence type="ECO:0000313" key="2">
    <source>
        <dbReference type="Proteomes" id="UP000093902"/>
    </source>
</evidence>
<name>A0A1A0QJB6_MYCPR</name>
<gene>
    <name evidence="1" type="ORF">A5792_07345</name>
</gene>
<evidence type="ECO:0008006" key="3">
    <source>
        <dbReference type="Google" id="ProtNLM"/>
    </source>
</evidence>
<dbReference type="STRING" id="43304.GCA_001403655_00922"/>
<accession>A0A1A0QJB6</accession>